<evidence type="ECO:0000313" key="4">
    <source>
        <dbReference type="Proteomes" id="UP001501570"/>
    </source>
</evidence>
<comment type="caution">
    <text evidence="3">The sequence shown here is derived from an EMBL/GenBank/DDBJ whole genome shotgun (WGS) entry which is preliminary data.</text>
</comment>
<evidence type="ECO:0000259" key="2">
    <source>
        <dbReference type="Pfam" id="PF13548"/>
    </source>
</evidence>
<keyword evidence="1" id="KW-1133">Transmembrane helix</keyword>
<feature type="transmembrane region" description="Helical" evidence="1">
    <location>
        <begin position="135"/>
        <end position="151"/>
    </location>
</feature>
<reference evidence="4" key="1">
    <citation type="journal article" date="2019" name="Int. J. Syst. Evol. Microbiol.">
        <title>The Global Catalogue of Microorganisms (GCM) 10K type strain sequencing project: providing services to taxonomists for standard genome sequencing and annotation.</title>
        <authorList>
            <consortium name="The Broad Institute Genomics Platform"/>
            <consortium name="The Broad Institute Genome Sequencing Center for Infectious Disease"/>
            <person name="Wu L."/>
            <person name="Ma J."/>
        </authorList>
    </citation>
    <scope>NUCLEOTIDE SEQUENCE [LARGE SCALE GENOMIC DNA]</scope>
    <source>
        <strain evidence="4">JCM 18304</strain>
    </source>
</reference>
<dbReference type="InterPro" id="IPR025196">
    <property type="entry name" value="DUF4126"/>
</dbReference>
<name>A0ABP9RQC3_9ACTN</name>
<evidence type="ECO:0000313" key="3">
    <source>
        <dbReference type="EMBL" id="GAA5182381.1"/>
    </source>
</evidence>
<dbReference type="Proteomes" id="UP001501570">
    <property type="component" value="Unassembled WGS sequence"/>
</dbReference>
<keyword evidence="4" id="KW-1185">Reference proteome</keyword>
<gene>
    <name evidence="3" type="ORF">GCM10023322_19250</name>
</gene>
<dbReference type="RefSeq" id="WP_345628048.1">
    <property type="nucleotide sequence ID" value="NZ_BAABJQ010000004.1"/>
</dbReference>
<feature type="transmembrane region" description="Helical" evidence="1">
    <location>
        <begin position="6"/>
        <end position="28"/>
    </location>
</feature>
<evidence type="ECO:0000256" key="1">
    <source>
        <dbReference type="SAM" id="Phobius"/>
    </source>
</evidence>
<sequence>MLEALTGLGLSASAGLNAYIPLLALGLLDRYTGLVDLPHSWQWLSNGWVLAILIVLLAIEVVADKVPMVDHVNDVVHTVIRPTAGGLSFGAASGAKTEMVTDPGKFFGSHQWVPIAVGALIALCVHGFKATARPVINVSTLGFGAPIASTIEDVFSTAMSLVAIVLPVLIVVFVAALVAFFVWVRRRRRRRRAEKAALRAARSGVPETTLRLPVDPGTRLGR</sequence>
<dbReference type="Pfam" id="PF13548">
    <property type="entry name" value="DUF4126"/>
    <property type="match status" value="1"/>
</dbReference>
<accession>A0ABP9RQC3</accession>
<dbReference type="EMBL" id="BAABJQ010000004">
    <property type="protein sequence ID" value="GAA5182381.1"/>
    <property type="molecule type" value="Genomic_DNA"/>
</dbReference>
<feature type="domain" description="DUF4126" evidence="2">
    <location>
        <begin position="5"/>
        <end position="186"/>
    </location>
</feature>
<proteinExistence type="predicted"/>
<keyword evidence="1" id="KW-0472">Membrane</keyword>
<feature type="transmembrane region" description="Helical" evidence="1">
    <location>
        <begin position="40"/>
        <end position="59"/>
    </location>
</feature>
<organism evidence="3 4">
    <name type="scientific">Rugosimonospora acidiphila</name>
    <dbReference type="NCBI Taxonomy" id="556531"/>
    <lineage>
        <taxon>Bacteria</taxon>
        <taxon>Bacillati</taxon>
        <taxon>Actinomycetota</taxon>
        <taxon>Actinomycetes</taxon>
        <taxon>Micromonosporales</taxon>
        <taxon>Micromonosporaceae</taxon>
        <taxon>Rugosimonospora</taxon>
    </lineage>
</organism>
<feature type="transmembrane region" description="Helical" evidence="1">
    <location>
        <begin position="111"/>
        <end position="128"/>
    </location>
</feature>
<keyword evidence="1" id="KW-0812">Transmembrane</keyword>
<feature type="transmembrane region" description="Helical" evidence="1">
    <location>
        <begin position="157"/>
        <end position="184"/>
    </location>
</feature>
<protein>
    <recommendedName>
        <fullName evidence="2">DUF4126 domain-containing protein</fullName>
    </recommendedName>
</protein>